<evidence type="ECO:0000313" key="1">
    <source>
        <dbReference type="EMBL" id="QBD77011.1"/>
    </source>
</evidence>
<protein>
    <submittedName>
        <fullName evidence="1">Isochorismatase</fullName>
    </submittedName>
</protein>
<name>A0A4V0YYQ2_KTERU</name>
<dbReference type="KEGG" id="kbs:EPA93_13755"/>
<organism evidence="1 2">
    <name type="scientific">Ktedonosporobacter rubrisoli</name>
    <dbReference type="NCBI Taxonomy" id="2509675"/>
    <lineage>
        <taxon>Bacteria</taxon>
        <taxon>Bacillati</taxon>
        <taxon>Chloroflexota</taxon>
        <taxon>Ktedonobacteria</taxon>
        <taxon>Ktedonobacterales</taxon>
        <taxon>Ktedonosporobacteraceae</taxon>
        <taxon>Ktedonosporobacter</taxon>
    </lineage>
</organism>
<evidence type="ECO:0000313" key="2">
    <source>
        <dbReference type="Proteomes" id="UP000290365"/>
    </source>
</evidence>
<keyword evidence="2" id="KW-1185">Reference proteome</keyword>
<dbReference type="OrthoDB" id="1248892at2"/>
<sequence>MMLQNEQAYKPRPARFLELWEWQGWRVKIYGLAAQAEYPSAALVQAAKKIAERQLPLPAVAEDRYGIAFMIVHEGTEGDYVLVDWWTAGGIVQHHLYGAMKGHNGQLEYHWPAGAGFCIWELAVCWFEREAWVEAVLSKPQEPDLAAYFMKRLNADV</sequence>
<dbReference type="EMBL" id="CP035758">
    <property type="protein sequence ID" value="QBD77011.1"/>
    <property type="molecule type" value="Genomic_DNA"/>
</dbReference>
<dbReference type="Proteomes" id="UP000290365">
    <property type="component" value="Chromosome"/>
</dbReference>
<gene>
    <name evidence="1" type="ORF">EPA93_13755</name>
</gene>
<dbReference type="AlphaFoldDB" id="A0A4V0YYQ2"/>
<accession>A0A4V0YYQ2</accession>
<dbReference type="RefSeq" id="WP_129888075.1">
    <property type="nucleotide sequence ID" value="NZ_CP035758.1"/>
</dbReference>
<reference evidence="1 2" key="1">
    <citation type="submission" date="2019-01" db="EMBL/GenBank/DDBJ databases">
        <title>Ktedonosporobacter rubrisoli SCAWS-G2.</title>
        <authorList>
            <person name="Huang Y."/>
            <person name="Yan B."/>
        </authorList>
    </citation>
    <scope>NUCLEOTIDE SEQUENCE [LARGE SCALE GENOMIC DNA]</scope>
    <source>
        <strain evidence="1 2">SCAWS-G2</strain>
    </source>
</reference>
<proteinExistence type="predicted"/>